<dbReference type="Pfam" id="PF08486">
    <property type="entry name" value="SpoIID"/>
    <property type="match status" value="1"/>
</dbReference>
<dbReference type="PANTHER" id="PTHR30032:SF4">
    <property type="entry name" value="AMIDASE ENHANCER"/>
    <property type="match status" value="1"/>
</dbReference>
<evidence type="ECO:0000313" key="3">
    <source>
        <dbReference type="EMBL" id="KKM76005.1"/>
    </source>
</evidence>
<protein>
    <recommendedName>
        <fullName evidence="2">Sporulation stage II protein D amidase enhancer LytB N-terminal domain-containing protein</fullName>
    </recommendedName>
</protein>
<dbReference type="PANTHER" id="PTHR30032">
    <property type="entry name" value="N-ACETYLMURAMOYL-L-ALANINE AMIDASE-RELATED"/>
    <property type="match status" value="1"/>
</dbReference>
<evidence type="ECO:0000259" key="2">
    <source>
        <dbReference type="Pfam" id="PF08486"/>
    </source>
</evidence>
<gene>
    <name evidence="3" type="ORF">LCGC14_1384540</name>
</gene>
<feature type="non-terminal residue" evidence="3">
    <location>
        <position position="1"/>
    </location>
</feature>
<reference evidence="3" key="1">
    <citation type="journal article" date="2015" name="Nature">
        <title>Complex archaea that bridge the gap between prokaryotes and eukaryotes.</title>
        <authorList>
            <person name="Spang A."/>
            <person name="Saw J.H."/>
            <person name="Jorgensen S.L."/>
            <person name="Zaremba-Niedzwiedzka K."/>
            <person name="Martijn J."/>
            <person name="Lind A.E."/>
            <person name="van Eijk R."/>
            <person name="Schleper C."/>
            <person name="Guy L."/>
            <person name="Ettema T.J."/>
        </authorList>
    </citation>
    <scope>NUCLEOTIDE SEQUENCE</scope>
</reference>
<organism evidence="3">
    <name type="scientific">marine sediment metagenome</name>
    <dbReference type="NCBI Taxonomy" id="412755"/>
    <lineage>
        <taxon>unclassified sequences</taxon>
        <taxon>metagenomes</taxon>
        <taxon>ecological metagenomes</taxon>
    </lineage>
</organism>
<comment type="caution">
    <text evidence="3">The sequence shown here is derived from an EMBL/GenBank/DDBJ whole genome shotgun (WGS) entry which is preliminary data.</text>
</comment>
<evidence type="ECO:0000256" key="1">
    <source>
        <dbReference type="SAM" id="Phobius"/>
    </source>
</evidence>
<dbReference type="InterPro" id="IPR013486">
    <property type="entry name" value="SpoIID/LytB"/>
</dbReference>
<keyword evidence="1" id="KW-0472">Membrane</keyword>
<dbReference type="InterPro" id="IPR051922">
    <property type="entry name" value="Bact_Sporulation_Assoc"/>
</dbReference>
<proteinExistence type="predicted"/>
<dbReference type="GO" id="GO:0030288">
    <property type="term" value="C:outer membrane-bounded periplasmic space"/>
    <property type="evidence" value="ECO:0007669"/>
    <property type="project" value="TreeGrafter"/>
</dbReference>
<feature type="transmembrane region" description="Helical" evidence="1">
    <location>
        <begin position="12"/>
        <end position="29"/>
    </location>
</feature>
<keyword evidence="1" id="KW-1133">Transmembrane helix</keyword>
<dbReference type="GO" id="GO:0030435">
    <property type="term" value="P:sporulation resulting in formation of a cellular spore"/>
    <property type="evidence" value="ECO:0007669"/>
    <property type="project" value="InterPro"/>
</dbReference>
<sequence>EEGNRLPRKVLAFFIIAIYIWTFNLAALVEARHGPIFVFSGRGYGHGIGLSQYGAKGFAERKYDYKAILGHYYQSTSLEGRSAKTLRILVASKRRDVFFTGRKNFIVYSEAKRKKYAFLARHKYRISIRGSRYLIQDMSTRKNVGLFAGQLRVLRGGGIKLLSSDDNSIKGNVYRGWLRMVRHKNRIYVVNYVNSEHYLFSVVPREMPWSWPMEALKSQAVAARTYAYNATQKRRSFFDMYATIKSQVYTGLGAEHPRSIKAVKETKGAVVAYQGKAINAFFHSGSGGATENNENVWKGKPIPWLRAVRSPYEGKAAVWPKRKKFSRSYIEKKLGRYSKHRKHGVKGSLRTLKVIKRGVSPRALVVRVVGTRGVSYITGGKLRRLLRLRSSWFFVKRK</sequence>
<dbReference type="AlphaFoldDB" id="A0A0F9MH62"/>
<dbReference type="EMBL" id="LAZR01008880">
    <property type="protein sequence ID" value="KKM76005.1"/>
    <property type="molecule type" value="Genomic_DNA"/>
</dbReference>
<keyword evidence="1" id="KW-0812">Transmembrane</keyword>
<feature type="domain" description="Sporulation stage II protein D amidase enhancer LytB N-terminal" evidence="2">
    <location>
        <begin position="184"/>
        <end position="273"/>
    </location>
</feature>
<accession>A0A0F9MH62</accession>
<dbReference type="InterPro" id="IPR013693">
    <property type="entry name" value="SpoIID/LytB_N"/>
</dbReference>
<name>A0A0F9MH62_9ZZZZ</name>
<dbReference type="NCBIfam" id="TIGR02669">
    <property type="entry name" value="SpoIID_LytB"/>
    <property type="match status" value="1"/>
</dbReference>